<comment type="caution">
    <text evidence="3">The sequence shown here is derived from an EMBL/GenBank/DDBJ whole genome shotgun (WGS) entry which is preliminary data.</text>
</comment>
<gene>
    <name evidence="3" type="ORF">ACFO3U_05315</name>
</gene>
<evidence type="ECO:0000313" key="3">
    <source>
        <dbReference type="EMBL" id="MFC4739406.1"/>
    </source>
</evidence>
<reference evidence="4" key="1">
    <citation type="journal article" date="2019" name="Int. J. Syst. Evol. Microbiol.">
        <title>The Global Catalogue of Microorganisms (GCM) 10K type strain sequencing project: providing services to taxonomists for standard genome sequencing and annotation.</title>
        <authorList>
            <consortium name="The Broad Institute Genomics Platform"/>
            <consortium name="The Broad Institute Genome Sequencing Center for Infectious Disease"/>
            <person name="Wu L."/>
            <person name="Ma J."/>
        </authorList>
    </citation>
    <scope>NUCLEOTIDE SEQUENCE [LARGE SCALE GENOMIC DNA]</scope>
    <source>
        <strain evidence="4">CCUG 50349</strain>
    </source>
</reference>
<dbReference type="RefSeq" id="WP_379738820.1">
    <property type="nucleotide sequence ID" value="NZ_JBHSGW010000004.1"/>
</dbReference>
<proteinExistence type="predicted"/>
<organism evidence="3 4">
    <name type="scientific">Flavobacterium ponti</name>
    <dbReference type="NCBI Taxonomy" id="665133"/>
    <lineage>
        <taxon>Bacteria</taxon>
        <taxon>Pseudomonadati</taxon>
        <taxon>Bacteroidota</taxon>
        <taxon>Flavobacteriia</taxon>
        <taxon>Flavobacteriales</taxon>
        <taxon>Flavobacteriaceae</taxon>
        <taxon>Flavobacterium</taxon>
    </lineage>
</organism>
<keyword evidence="2" id="KW-0812">Transmembrane</keyword>
<dbReference type="EMBL" id="JBHSGW010000004">
    <property type="protein sequence ID" value="MFC4739406.1"/>
    <property type="molecule type" value="Genomic_DNA"/>
</dbReference>
<keyword evidence="2" id="KW-0472">Membrane</keyword>
<accession>A0ABV9P449</accession>
<keyword evidence="2" id="KW-1133">Transmembrane helix</keyword>
<sequence>MKLIETPEEKKSFAITSGIFVIIALICIFFGLTYMDPPPENGIAVNFGTSDVGQGEVQPTEPVQAAAPQTPSKPVESQENLSTQDDDSPVVAPKKEKVKPTPKTTPKETKPTENTKPVEPTKPKNSVLDGMIKGKDKGTTKGGHGDDGEPGDKGNINGDLYANSFWGNGKGTGSGNGTKWGLAGRSLAGNDKVVQQCNEEGTIVVQVTVNKQGRVIDAQYSAKGSNSTSQCLIKPAIATARTFKWNQAPDAPDTQIGFVEINFRVGE</sequence>
<name>A0ABV9P449_9FLAO</name>
<feature type="transmembrane region" description="Helical" evidence="2">
    <location>
        <begin position="12"/>
        <end position="35"/>
    </location>
</feature>
<feature type="compositionally biased region" description="Polar residues" evidence="1">
    <location>
        <begin position="67"/>
        <end position="83"/>
    </location>
</feature>
<evidence type="ECO:0000256" key="2">
    <source>
        <dbReference type="SAM" id="Phobius"/>
    </source>
</evidence>
<evidence type="ECO:0000313" key="4">
    <source>
        <dbReference type="Proteomes" id="UP001595885"/>
    </source>
</evidence>
<feature type="region of interest" description="Disordered" evidence="1">
    <location>
        <begin position="53"/>
        <end position="156"/>
    </location>
</feature>
<protein>
    <submittedName>
        <fullName evidence="3">Energy transducer TonB</fullName>
    </submittedName>
</protein>
<keyword evidence="4" id="KW-1185">Reference proteome</keyword>
<feature type="compositionally biased region" description="Basic and acidic residues" evidence="1">
    <location>
        <begin position="132"/>
        <end position="152"/>
    </location>
</feature>
<evidence type="ECO:0000256" key="1">
    <source>
        <dbReference type="SAM" id="MobiDB-lite"/>
    </source>
</evidence>
<dbReference type="Proteomes" id="UP001595885">
    <property type="component" value="Unassembled WGS sequence"/>
</dbReference>
<feature type="compositionally biased region" description="Basic and acidic residues" evidence="1">
    <location>
        <begin position="93"/>
        <end position="113"/>
    </location>
</feature>